<feature type="signal peptide" evidence="2">
    <location>
        <begin position="1"/>
        <end position="20"/>
    </location>
</feature>
<protein>
    <submittedName>
        <fullName evidence="3">Uncharacterized protein</fullName>
    </submittedName>
</protein>
<sequence>MSNKMVKTVLFSLLASTTHAFMPVDIQAIPSELESNGWSALTTLEPITPSPSPPTPLATVTPTPDVQVLPVLDPNIIPDLKRQVTGQGTGLAATAIGQISPITTYYANSMKDGTAVQVPVVYTQTFAPVPDQWPSATAGEIGLGTIQGTVGVVKSKRSLPTQVALVANEGTTPEIQTQSEKELSPATEPVGEVAKTIQDDIHTLADKATAEDPEMSDEELNEALECGMGCTTLHVSKDGRTVTADCKCSANAGHAFGVAGLTVVAVGIVTACLNFL</sequence>
<name>A0A0D2EXG6_9EURO</name>
<keyword evidence="1" id="KW-0812">Transmembrane</keyword>
<dbReference type="Pfam" id="PF17056">
    <property type="entry name" value="KRE1"/>
    <property type="match status" value="1"/>
</dbReference>
<dbReference type="AlphaFoldDB" id="A0A0D2EXG6"/>
<dbReference type="InterPro" id="IPR031452">
    <property type="entry name" value="Kre1"/>
</dbReference>
<organism evidence="3 4">
    <name type="scientific">Exophiala xenobiotica</name>
    <dbReference type="NCBI Taxonomy" id="348802"/>
    <lineage>
        <taxon>Eukaryota</taxon>
        <taxon>Fungi</taxon>
        <taxon>Dikarya</taxon>
        <taxon>Ascomycota</taxon>
        <taxon>Pezizomycotina</taxon>
        <taxon>Eurotiomycetes</taxon>
        <taxon>Chaetothyriomycetidae</taxon>
        <taxon>Chaetothyriales</taxon>
        <taxon>Herpotrichiellaceae</taxon>
        <taxon>Exophiala</taxon>
    </lineage>
</organism>
<dbReference type="EMBL" id="KN847317">
    <property type="protein sequence ID" value="KIW60428.1"/>
    <property type="molecule type" value="Genomic_DNA"/>
</dbReference>
<reference evidence="3 4" key="1">
    <citation type="submission" date="2015-01" db="EMBL/GenBank/DDBJ databases">
        <title>The Genome Sequence of Exophiala xenobiotica CBS118157.</title>
        <authorList>
            <consortium name="The Broad Institute Genomics Platform"/>
            <person name="Cuomo C."/>
            <person name="de Hoog S."/>
            <person name="Gorbushina A."/>
            <person name="Stielow B."/>
            <person name="Teixiera M."/>
            <person name="Abouelleil A."/>
            <person name="Chapman S.B."/>
            <person name="Priest M."/>
            <person name="Young S.K."/>
            <person name="Wortman J."/>
            <person name="Nusbaum C."/>
            <person name="Birren B."/>
        </authorList>
    </citation>
    <scope>NUCLEOTIDE SEQUENCE [LARGE SCALE GENOMIC DNA]</scope>
    <source>
        <strain evidence="3 4">CBS 118157</strain>
    </source>
</reference>
<dbReference type="HOGENOM" id="CLU_059435_0_0_1"/>
<feature type="transmembrane region" description="Helical" evidence="1">
    <location>
        <begin position="255"/>
        <end position="275"/>
    </location>
</feature>
<proteinExistence type="predicted"/>
<feature type="chain" id="PRO_5002241521" evidence="2">
    <location>
        <begin position="21"/>
        <end position="276"/>
    </location>
</feature>
<evidence type="ECO:0000256" key="2">
    <source>
        <dbReference type="SAM" id="SignalP"/>
    </source>
</evidence>
<dbReference type="Proteomes" id="UP000054342">
    <property type="component" value="Unassembled WGS sequence"/>
</dbReference>
<dbReference type="GeneID" id="25322551"/>
<evidence type="ECO:0000313" key="3">
    <source>
        <dbReference type="EMBL" id="KIW60428.1"/>
    </source>
</evidence>
<keyword evidence="1" id="KW-1133">Transmembrane helix</keyword>
<evidence type="ECO:0000313" key="4">
    <source>
        <dbReference type="Proteomes" id="UP000054342"/>
    </source>
</evidence>
<dbReference type="RefSeq" id="XP_013321012.1">
    <property type="nucleotide sequence ID" value="XM_013465558.1"/>
</dbReference>
<keyword evidence="2" id="KW-0732">Signal</keyword>
<gene>
    <name evidence="3" type="ORF">PV05_00643</name>
</gene>
<keyword evidence="4" id="KW-1185">Reference proteome</keyword>
<dbReference type="OrthoDB" id="5406216at2759"/>
<evidence type="ECO:0000256" key="1">
    <source>
        <dbReference type="SAM" id="Phobius"/>
    </source>
</evidence>
<dbReference type="GO" id="GO:0031505">
    <property type="term" value="P:fungal-type cell wall organization"/>
    <property type="evidence" value="ECO:0007669"/>
    <property type="project" value="InterPro"/>
</dbReference>
<keyword evidence="1" id="KW-0472">Membrane</keyword>
<accession>A0A0D2EXG6</accession>